<protein>
    <submittedName>
        <fullName evidence="1">Uncharacterized protein</fullName>
    </submittedName>
</protein>
<comment type="caution">
    <text evidence="1">The sequence shown here is derived from an EMBL/GenBank/DDBJ whole genome shotgun (WGS) entry which is preliminary data.</text>
</comment>
<evidence type="ECO:0000313" key="1">
    <source>
        <dbReference type="EMBL" id="ESU25974.1"/>
    </source>
</evidence>
<dbReference type="STRING" id="1341181.FLJC2902T_29870"/>
<accession>V6SHP3</accession>
<dbReference type="PATRIC" id="fig|1341181.4.peg.2937"/>
<organism evidence="1 2">
    <name type="scientific">Flavobacterium limnosediminis JC2902</name>
    <dbReference type="NCBI Taxonomy" id="1341181"/>
    <lineage>
        <taxon>Bacteria</taxon>
        <taxon>Pseudomonadati</taxon>
        <taxon>Bacteroidota</taxon>
        <taxon>Flavobacteriia</taxon>
        <taxon>Flavobacteriales</taxon>
        <taxon>Flavobacteriaceae</taxon>
        <taxon>Flavobacterium</taxon>
    </lineage>
</organism>
<dbReference type="EMBL" id="AVGG01000022">
    <property type="protein sequence ID" value="ESU25974.1"/>
    <property type="molecule type" value="Genomic_DNA"/>
</dbReference>
<reference evidence="1 2" key="1">
    <citation type="submission" date="2013-08" db="EMBL/GenBank/DDBJ databases">
        <title>Flavobacterium limnosediminis JC2902 genome sequencing.</title>
        <authorList>
            <person name="Lee K."/>
            <person name="Yi H."/>
            <person name="Park S."/>
            <person name="Chun J."/>
        </authorList>
    </citation>
    <scope>NUCLEOTIDE SEQUENCE [LARGE SCALE GENOMIC DNA]</scope>
    <source>
        <strain evidence="1 2">JC2902</strain>
    </source>
</reference>
<evidence type="ECO:0000313" key="2">
    <source>
        <dbReference type="Proteomes" id="UP000018004"/>
    </source>
</evidence>
<dbReference type="AlphaFoldDB" id="V6SHP3"/>
<gene>
    <name evidence="1" type="ORF">FLJC2902T_29870</name>
</gene>
<proteinExistence type="predicted"/>
<sequence>MAKIIAPFKISGTLDDINFSVTADGNNYARMKGKTGVTSEEFNNNPIFDRIRDHGKEWGYCAKKAVSFRQMAVQLYKKAKDGSFAGRSNKILLEILEEDSVNPKGSRTFEEGIKSEYIPEILIGFEGNKNRPLDKVLKTAYQYNEGENTLTLSGFDPEKHLQWPEEEATHVQLQMAVADWDATTETFETNYSEEITLEKNQKTDILLKTDTLEGKNWKIVYLYIGFALQQRRKFKILHRKNNTATIINCHKT</sequence>
<dbReference type="RefSeq" id="WP_023580527.1">
    <property type="nucleotide sequence ID" value="NZ_AVGG01000022.1"/>
</dbReference>
<dbReference type="eggNOG" id="ENOG5030Z08">
    <property type="taxonomic scope" value="Bacteria"/>
</dbReference>
<name>V6SHP3_9FLAO</name>
<keyword evidence="2" id="KW-1185">Reference proteome</keyword>
<dbReference type="Proteomes" id="UP000018004">
    <property type="component" value="Unassembled WGS sequence"/>
</dbReference>
<dbReference type="OrthoDB" id="645138at2"/>